<sequence>MMPSGMLVLLSLLKYSMMSCVCSPTDTAAYKEYEVSLYSWIWWGLHTGSDIAIKKSCACLYTGEKASRKTCPSAATQSGRDE</sequence>
<evidence type="ECO:0000313" key="2">
    <source>
        <dbReference type="EMBL" id="MXU84696.1"/>
    </source>
</evidence>
<keyword evidence="1" id="KW-0732">Signal</keyword>
<accession>A0A6B0U9A6</accession>
<feature type="signal peptide" evidence="1">
    <location>
        <begin position="1"/>
        <end position="18"/>
    </location>
</feature>
<proteinExistence type="predicted"/>
<dbReference type="EMBL" id="GIFC01002613">
    <property type="protein sequence ID" value="MXU84696.1"/>
    <property type="molecule type" value="Transcribed_RNA"/>
</dbReference>
<dbReference type="AlphaFoldDB" id="A0A6B0U9A6"/>
<reference evidence="2" key="1">
    <citation type="submission" date="2019-12" db="EMBL/GenBank/DDBJ databases">
        <title>An insight into the sialome of adult female Ixodes ricinus ticks feeding for 6 days.</title>
        <authorList>
            <person name="Perner J."/>
            <person name="Ribeiro J.M.C."/>
        </authorList>
    </citation>
    <scope>NUCLEOTIDE SEQUENCE</scope>
    <source>
        <strain evidence="2">Semi-engorged</strain>
        <tissue evidence="2">Salivary glands</tissue>
    </source>
</reference>
<evidence type="ECO:0000256" key="1">
    <source>
        <dbReference type="SAM" id="SignalP"/>
    </source>
</evidence>
<name>A0A6B0U9A6_IXORI</name>
<organism evidence="2">
    <name type="scientific">Ixodes ricinus</name>
    <name type="common">Common tick</name>
    <name type="synonym">Acarus ricinus</name>
    <dbReference type="NCBI Taxonomy" id="34613"/>
    <lineage>
        <taxon>Eukaryota</taxon>
        <taxon>Metazoa</taxon>
        <taxon>Ecdysozoa</taxon>
        <taxon>Arthropoda</taxon>
        <taxon>Chelicerata</taxon>
        <taxon>Arachnida</taxon>
        <taxon>Acari</taxon>
        <taxon>Parasitiformes</taxon>
        <taxon>Ixodida</taxon>
        <taxon>Ixodoidea</taxon>
        <taxon>Ixodidae</taxon>
        <taxon>Ixodinae</taxon>
        <taxon>Ixodes</taxon>
    </lineage>
</organism>
<feature type="chain" id="PRO_5025397372" evidence="1">
    <location>
        <begin position="19"/>
        <end position="82"/>
    </location>
</feature>
<protein>
    <submittedName>
        <fullName evidence="2">Putative secreted protein</fullName>
    </submittedName>
</protein>